<evidence type="ECO:0008006" key="2">
    <source>
        <dbReference type="Google" id="ProtNLM"/>
    </source>
</evidence>
<sequence>MLHNPIPIVPAIDWTMSLLRGDVVLFRFPVSDDDDSLDVPKRRPCLVLDTFQQGQDRFVELAYGTSSKGRANRGYEVIVRQPQSQATAGLTKPTRFVCARRVTVHIRNAGFGHTEEATSPVIGRLDEALTERMNALHARFQAEAAIAAHYREEQQAEQAGKAREARGFR</sequence>
<comment type="caution">
    <text evidence="1">The sequence shown here is derived from an EMBL/GenBank/DDBJ whole genome shotgun (WGS) entry which is preliminary data.</text>
</comment>
<dbReference type="InterPro" id="IPR003477">
    <property type="entry name" value="PemK-like"/>
</dbReference>
<gene>
    <name evidence="1" type="ORF">LCGC14_0525020</name>
</gene>
<dbReference type="EMBL" id="LAZR01000670">
    <property type="protein sequence ID" value="KKN61119.1"/>
    <property type="molecule type" value="Genomic_DNA"/>
</dbReference>
<name>A0A0F9S200_9ZZZZ</name>
<dbReference type="SUPFAM" id="SSF50118">
    <property type="entry name" value="Cell growth inhibitor/plasmid maintenance toxic component"/>
    <property type="match status" value="1"/>
</dbReference>
<dbReference type="AlphaFoldDB" id="A0A0F9S200"/>
<dbReference type="Pfam" id="PF02452">
    <property type="entry name" value="PemK_toxin"/>
    <property type="match status" value="1"/>
</dbReference>
<evidence type="ECO:0000313" key="1">
    <source>
        <dbReference type="EMBL" id="KKN61119.1"/>
    </source>
</evidence>
<accession>A0A0F9S200</accession>
<proteinExistence type="predicted"/>
<reference evidence="1" key="1">
    <citation type="journal article" date="2015" name="Nature">
        <title>Complex archaea that bridge the gap between prokaryotes and eukaryotes.</title>
        <authorList>
            <person name="Spang A."/>
            <person name="Saw J.H."/>
            <person name="Jorgensen S.L."/>
            <person name="Zaremba-Niedzwiedzka K."/>
            <person name="Martijn J."/>
            <person name="Lind A.E."/>
            <person name="van Eijk R."/>
            <person name="Schleper C."/>
            <person name="Guy L."/>
            <person name="Ettema T.J."/>
        </authorList>
    </citation>
    <scope>NUCLEOTIDE SEQUENCE</scope>
</reference>
<organism evidence="1">
    <name type="scientific">marine sediment metagenome</name>
    <dbReference type="NCBI Taxonomy" id="412755"/>
    <lineage>
        <taxon>unclassified sequences</taxon>
        <taxon>metagenomes</taxon>
        <taxon>ecological metagenomes</taxon>
    </lineage>
</organism>
<protein>
    <recommendedName>
        <fullName evidence="2">PemK-like protein</fullName>
    </recommendedName>
</protein>